<dbReference type="SUPFAM" id="SSF53474">
    <property type="entry name" value="alpha/beta-Hydrolases"/>
    <property type="match status" value="1"/>
</dbReference>
<dbReference type="AlphaFoldDB" id="A0A7I9VEA4"/>
<feature type="transmembrane region" description="Helical" evidence="1">
    <location>
        <begin position="32"/>
        <end position="52"/>
    </location>
</feature>
<evidence type="ECO:0000259" key="2">
    <source>
        <dbReference type="Pfam" id="PF10081"/>
    </source>
</evidence>
<dbReference type="Proteomes" id="UP000444960">
    <property type="component" value="Unassembled WGS sequence"/>
</dbReference>
<dbReference type="OrthoDB" id="4397445at2"/>
<protein>
    <recommendedName>
        <fullName evidence="2">Alpha/beta-hydrolase catalytic domain-containing protein</fullName>
    </recommendedName>
</protein>
<feature type="transmembrane region" description="Helical" evidence="1">
    <location>
        <begin position="64"/>
        <end position="83"/>
    </location>
</feature>
<gene>
    <name evidence="3" type="ORF">nbrc107696_40610</name>
</gene>
<reference evidence="4" key="1">
    <citation type="submission" date="2019-06" db="EMBL/GenBank/DDBJ databases">
        <title>Gordonia isolated from sludge of a wastewater treatment plant.</title>
        <authorList>
            <person name="Tamura T."/>
            <person name="Aoyama K."/>
            <person name="Kang Y."/>
            <person name="Saito S."/>
            <person name="Akiyama N."/>
            <person name="Yazawa K."/>
            <person name="Gonoi T."/>
            <person name="Mikami Y."/>
        </authorList>
    </citation>
    <scope>NUCLEOTIDE SEQUENCE [LARGE SCALE GENOMIC DNA]</scope>
    <source>
        <strain evidence="4">NBRC 107696</strain>
    </source>
</reference>
<dbReference type="RefSeq" id="WP_161897109.1">
    <property type="nucleotide sequence ID" value="NZ_BJOV01000005.1"/>
</dbReference>
<keyword evidence="1" id="KW-0812">Transmembrane</keyword>
<evidence type="ECO:0000256" key="1">
    <source>
        <dbReference type="SAM" id="Phobius"/>
    </source>
</evidence>
<feature type="domain" description="Alpha/beta-hydrolase catalytic" evidence="2">
    <location>
        <begin position="153"/>
        <end position="292"/>
    </location>
</feature>
<organism evidence="3 4">
    <name type="scientific">Gordonia spumicola</name>
    <dbReference type="NCBI Taxonomy" id="589161"/>
    <lineage>
        <taxon>Bacteria</taxon>
        <taxon>Bacillati</taxon>
        <taxon>Actinomycetota</taxon>
        <taxon>Actinomycetes</taxon>
        <taxon>Mycobacteriales</taxon>
        <taxon>Gordoniaceae</taxon>
        <taxon>Gordonia</taxon>
    </lineage>
</organism>
<dbReference type="Pfam" id="PF10081">
    <property type="entry name" value="Abhydrolase_9"/>
    <property type="match status" value="2"/>
</dbReference>
<name>A0A7I9VEA4_9ACTN</name>
<comment type="caution">
    <text evidence="3">The sequence shown here is derived from an EMBL/GenBank/DDBJ whole genome shotgun (WGS) entry which is preliminary data.</text>
</comment>
<accession>A0A7I9VEA4</accession>
<feature type="domain" description="Alpha/beta-hydrolase catalytic" evidence="2">
    <location>
        <begin position="303"/>
        <end position="371"/>
    </location>
</feature>
<keyword evidence="1" id="KW-1133">Transmembrane helix</keyword>
<evidence type="ECO:0000313" key="3">
    <source>
        <dbReference type="EMBL" id="GEE03615.1"/>
    </source>
</evidence>
<dbReference type="EMBL" id="BJOV01000005">
    <property type="protein sequence ID" value="GEE03615.1"/>
    <property type="molecule type" value="Genomic_DNA"/>
</dbReference>
<keyword evidence="4" id="KW-1185">Reference proteome</keyword>
<dbReference type="InterPro" id="IPR029058">
    <property type="entry name" value="AB_hydrolase_fold"/>
</dbReference>
<feature type="transmembrane region" description="Helical" evidence="1">
    <location>
        <begin position="103"/>
        <end position="131"/>
    </location>
</feature>
<sequence>MTARTPVVVGGVVGWALALAPGQLPHPALLTAAVGTVLMLVGMGVGGCCALVAGRRRPITRRMLLCSAAVSVLLVVASHRWQVRVADGIGVAAPGPEWIAASAGIPLAVAAAVAVVPGRVWAVGAVVAALIGAPAARAHAAEPDVPADPAITYSRLDRSSDVDARARDLVARWARKPATSAVVVIVPTGSGWVDTSAVTGFEERFHGDVAFVAMQYSAVPSWQAYLTSPDAATDSAIAVVRALDQRLRTLPTRPDVYVFGQSLGAIGADAARGWADRAGVRLTGTVLSGPPAGTVEPLPDCARRTVLANATDPVVDADASLLWRPPTRDVTTIGAPRAAAPWIPGVSFVGTALDLAVSLDGPVGTGHHYGVEQGLAAAPCQAIGPRAAS</sequence>
<dbReference type="InterPro" id="IPR027787">
    <property type="entry name" value="Alpha/beta-hydrolase_catalytic"/>
</dbReference>
<keyword evidence="1" id="KW-0472">Membrane</keyword>
<proteinExistence type="predicted"/>
<evidence type="ECO:0000313" key="4">
    <source>
        <dbReference type="Proteomes" id="UP000444960"/>
    </source>
</evidence>